<reference evidence="2 3" key="1">
    <citation type="submission" date="2018-06" db="EMBL/GenBank/DDBJ databases">
        <title>Complete Genomes of Monosporascus.</title>
        <authorList>
            <person name="Robinson A.J."/>
            <person name="Natvig D.O."/>
        </authorList>
    </citation>
    <scope>NUCLEOTIDE SEQUENCE [LARGE SCALE GENOMIC DNA]</scope>
    <source>
        <strain evidence="2 3">CBS 110550</strain>
    </source>
</reference>
<keyword evidence="3" id="KW-1185">Reference proteome</keyword>
<evidence type="ECO:0000313" key="2">
    <source>
        <dbReference type="EMBL" id="RYP00587.1"/>
    </source>
</evidence>
<accession>A0A4V1XA28</accession>
<feature type="region of interest" description="Disordered" evidence="1">
    <location>
        <begin position="143"/>
        <end position="173"/>
    </location>
</feature>
<comment type="caution">
    <text evidence="2">The sequence shown here is derived from an EMBL/GenBank/DDBJ whole genome shotgun (WGS) entry which is preliminary data.</text>
</comment>
<organism evidence="2 3">
    <name type="scientific">Monosporascus ibericus</name>
    <dbReference type="NCBI Taxonomy" id="155417"/>
    <lineage>
        <taxon>Eukaryota</taxon>
        <taxon>Fungi</taxon>
        <taxon>Dikarya</taxon>
        <taxon>Ascomycota</taxon>
        <taxon>Pezizomycotina</taxon>
        <taxon>Sordariomycetes</taxon>
        <taxon>Xylariomycetidae</taxon>
        <taxon>Xylariales</taxon>
        <taxon>Xylariales incertae sedis</taxon>
        <taxon>Monosporascus</taxon>
    </lineage>
</organism>
<dbReference type="EMBL" id="QJNU01000381">
    <property type="protein sequence ID" value="RYP00587.1"/>
    <property type="molecule type" value="Genomic_DNA"/>
</dbReference>
<dbReference type="Proteomes" id="UP000293360">
    <property type="component" value="Unassembled WGS sequence"/>
</dbReference>
<name>A0A4V1XA28_9PEZI</name>
<gene>
    <name evidence="2" type="ORF">DL764_006461</name>
</gene>
<dbReference type="OrthoDB" id="5086500at2759"/>
<evidence type="ECO:0000256" key="1">
    <source>
        <dbReference type="SAM" id="MobiDB-lite"/>
    </source>
</evidence>
<proteinExistence type="predicted"/>
<sequence length="173" mass="20081">MLEYMSEGNSAVTAPDNEFYRAYARPSRTRECSFPYICNFLEMRSKRFGNSLSQRVNINSGTLRYAEDVLFAADHRGLNKFRSSDDPNFEKFSRPRLRQLGQEARSYFARWRRKEKKVENGVVGEGLKQRGFMAHRRLQAMPRTGQGHPFRTTAVTGDANRQRVAQKSFGERN</sequence>
<dbReference type="AlphaFoldDB" id="A0A4V1XA28"/>
<evidence type="ECO:0000313" key="3">
    <source>
        <dbReference type="Proteomes" id="UP000293360"/>
    </source>
</evidence>
<protein>
    <submittedName>
        <fullName evidence="2">Uncharacterized protein</fullName>
    </submittedName>
</protein>